<evidence type="ECO:0000313" key="2">
    <source>
        <dbReference type="Proteomes" id="UP001190700"/>
    </source>
</evidence>
<gene>
    <name evidence="1" type="ORF">CYMTET_27106</name>
</gene>
<reference evidence="1 2" key="1">
    <citation type="journal article" date="2015" name="Genome Biol. Evol.">
        <title>Comparative Genomics of a Bacterivorous Green Alga Reveals Evolutionary Causalities and Consequences of Phago-Mixotrophic Mode of Nutrition.</title>
        <authorList>
            <person name="Burns J.A."/>
            <person name="Paasch A."/>
            <person name="Narechania A."/>
            <person name="Kim E."/>
        </authorList>
    </citation>
    <scope>NUCLEOTIDE SEQUENCE [LARGE SCALE GENOMIC DNA]</scope>
    <source>
        <strain evidence="1 2">PLY_AMNH</strain>
    </source>
</reference>
<dbReference type="AlphaFoldDB" id="A0AAE0FQQ9"/>
<name>A0AAE0FQQ9_9CHLO</name>
<sequence length="135" mass="14791">MKGQNQTDTTPNNGDALRACVASIFEEENDSLPNFIADPRGYLPALQEWLQPNYAFLKVRLLDGRLEFPFQAPDNFSCYCVLAGPSPRGAHKHCVVGKVVDSEFEVAHDPYPSGGNLAGSPEWAGFFLSLHPAKP</sequence>
<protein>
    <submittedName>
        <fullName evidence="1">Uncharacterized protein</fullName>
    </submittedName>
</protein>
<dbReference type="EMBL" id="LGRX02014773">
    <property type="protein sequence ID" value="KAK3264130.1"/>
    <property type="molecule type" value="Genomic_DNA"/>
</dbReference>
<proteinExistence type="predicted"/>
<accession>A0AAE0FQQ9</accession>
<organism evidence="1 2">
    <name type="scientific">Cymbomonas tetramitiformis</name>
    <dbReference type="NCBI Taxonomy" id="36881"/>
    <lineage>
        <taxon>Eukaryota</taxon>
        <taxon>Viridiplantae</taxon>
        <taxon>Chlorophyta</taxon>
        <taxon>Pyramimonadophyceae</taxon>
        <taxon>Pyramimonadales</taxon>
        <taxon>Pyramimonadaceae</taxon>
        <taxon>Cymbomonas</taxon>
    </lineage>
</organism>
<dbReference type="Proteomes" id="UP001190700">
    <property type="component" value="Unassembled WGS sequence"/>
</dbReference>
<comment type="caution">
    <text evidence="1">The sequence shown here is derived from an EMBL/GenBank/DDBJ whole genome shotgun (WGS) entry which is preliminary data.</text>
</comment>
<evidence type="ECO:0000313" key="1">
    <source>
        <dbReference type="EMBL" id="KAK3264130.1"/>
    </source>
</evidence>
<keyword evidence="2" id="KW-1185">Reference proteome</keyword>